<dbReference type="SUPFAM" id="SSF46689">
    <property type="entry name" value="Homeodomain-like"/>
    <property type="match status" value="1"/>
</dbReference>
<dbReference type="InterPro" id="IPR009057">
    <property type="entry name" value="Homeodomain-like_sf"/>
</dbReference>
<evidence type="ECO:0000259" key="5">
    <source>
        <dbReference type="PROSITE" id="PS50977"/>
    </source>
</evidence>
<keyword evidence="3" id="KW-0804">Transcription</keyword>
<proteinExistence type="predicted"/>
<keyword evidence="7" id="KW-1185">Reference proteome</keyword>
<comment type="caution">
    <text evidence="6">The sequence shown here is derived from an EMBL/GenBank/DDBJ whole genome shotgun (WGS) entry which is preliminary data.</text>
</comment>
<evidence type="ECO:0000256" key="4">
    <source>
        <dbReference type="PROSITE-ProRule" id="PRU00335"/>
    </source>
</evidence>
<sequence length="181" mass="20490">MATGHTDPHRRDRILAATLDLIAEEGVAGVSHRKIAARARVPLGSMTYHFTGIDGLLLEAFTGYADHVVTVFERHLADATTPDQAREAVTDLIHTLSEGPRRDLILTQELYTLAARHEPYRVLSRRWMRRSRDLLEHHFPPPTARRLDAFIEGLTLHRALDDNPPDRTLTREAVLRLTTLP</sequence>
<evidence type="ECO:0000313" key="7">
    <source>
        <dbReference type="Proteomes" id="UP001601627"/>
    </source>
</evidence>
<dbReference type="PROSITE" id="PS50977">
    <property type="entry name" value="HTH_TETR_2"/>
    <property type="match status" value="1"/>
</dbReference>
<dbReference type="Pfam" id="PF00440">
    <property type="entry name" value="TetR_N"/>
    <property type="match status" value="1"/>
</dbReference>
<dbReference type="Pfam" id="PF17940">
    <property type="entry name" value="TetR_C_31"/>
    <property type="match status" value="1"/>
</dbReference>
<evidence type="ECO:0000256" key="3">
    <source>
        <dbReference type="ARBA" id="ARBA00023163"/>
    </source>
</evidence>
<dbReference type="Proteomes" id="UP001601627">
    <property type="component" value="Unassembled WGS sequence"/>
</dbReference>
<dbReference type="PANTHER" id="PTHR47506">
    <property type="entry name" value="TRANSCRIPTIONAL REGULATORY PROTEIN"/>
    <property type="match status" value="1"/>
</dbReference>
<keyword evidence="2 4" id="KW-0238">DNA-binding</keyword>
<reference evidence="6 7" key="1">
    <citation type="submission" date="2024-09" db="EMBL/GenBank/DDBJ databases">
        <title>The Natural Products Discovery Center: Release of the First 8490 Sequenced Strains for Exploring Actinobacteria Biosynthetic Diversity.</title>
        <authorList>
            <person name="Kalkreuter E."/>
            <person name="Kautsar S.A."/>
            <person name="Yang D."/>
            <person name="Bader C.D."/>
            <person name="Teijaro C.N."/>
            <person name="Fluegel L."/>
            <person name="Davis C.M."/>
            <person name="Simpson J.R."/>
            <person name="Lauterbach L."/>
            <person name="Steele A.D."/>
            <person name="Gui C."/>
            <person name="Meng S."/>
            <person name="Li G."/>
            <person name="Viehrig K."/>
            <person name="Ye F."/>
            <person name="Su P."/>
            <person name="Kiefer A.F."/>
            <person name="Nichols A."/>
            <person name="Cepeda A.J."/>
            <person name="Yan W."/>
            <person name="Fan B."/>
            <person name="Jiang Y."/>
            <person name="Adhikari A."/>
            <person name="Zheng C.-J."/>
            <person name="Schuster L."/>
            <person name="Cowan T.M."/>
            <person name="Smanski M.J."/>
            <person name="Chevrette M.G."/>
            <person name="De Carvalho L.P.S."/>
            <person name="Shen B."/>
        </authorList>
    </citation>
    <scope>NUCLEOTIDE SEQUENCE [LARGE SCALE GENOMIC DNA]</scope>
    <source>
        <strain evidence="6 7">NPDC058328</strain>
    </source>
</reference>
<dbReference type="PANTHER" id="PTHR47506:SF6">
    <property type="entry name" value="HTH-TYPE TRANSCRIPTIONAL REPRESSOR NEMR"/>
    <property type="match status" value="1"/>
</dbReference>
<dbReference type="InterPro" id="IPR001647">
    <property type="entry name" value="HTH_TetR"/>
</dbReference>
<dbReference type="InterPro" id="IPR041583">
    <property type="entry name" value="TetR_C_31"/>
</dbReference>
<gene>
    <name evidence="6" type="ORF">ACFVZC_27395</name>
</gene>
<feature type="DNA-binding region" description="H-T-H motif" evidence="4">
    <location>
        <begin position="31"/>
        <end position="50"/>
    </location>
</feature>
<organism evidence="6 7">
    <name type="scientific">Streptomyces marokkonensis</name>
    <dbReference type="NCBI Taxonomy" id="324855"/>
    <lineage>
        <taxon>Bacteria</taxon>
        <taxon>Bacillati</taxon>
        <taxon>Actinomycetota</taxon>
        <taxon>Actinomycetes</taxon>
        <taxon>Kitasatosporales</taxon>
        <taxon>Streptomycetaceae</taxon>
        <taxon>Streptomyces</taxon>
    </lineage>
</organism>
<evidence type="ECO:0000313" key="6">
    <source>
        <dbReference type="EMBL" id="MFF1277099.1"/>
    </source>
</evidence>
<evidence type="ECO:0000256" key="1">
    <source>
        <dbReference type="ARBA" id="ARBA00023015"/>
    </source>
</evidence>
<dbReference type="SUPFAM" id="SSF48498">
    <property type="entry name" value="Tetracyclin repressor-like, C-terminal domain"/>
    <property type="match status" value="1"/>
</dbReference>
<dbReference type="InterPro" id="IPR036271">
    <property type="entry name" value="Tet_transcr_reg_TetR-rel_C_sf"/>
</dbReference>
<dbReference type="Gene3D" id="1.10.357.10">
    <property type="entry name" value="Tetracycline Repressor, domain 2"/>
    <property type="match status" value="1"/>
</dbReference>
<dbReference type="RefSeq" id="WP_388238697.1">
    <property type="nucleotide sequence ID" value="NZ_JBHVZQ010000031.1"/>
</dbReference>
<accession>A0ABW6QD01</accession>
<keyword evidence="1" id="KW-0805">Transcription regulation</keyword>
<feature type="domain" description="HTH tetR-type" evidence="5">
    <location>
        <begin position="8"/>
        <end position="68"/>
    </location>
</feature>
<name>A0ABW6QD01_9ACTN</name>
<evidence type="ECO:0000256" key="2">
    <source>
        <dbReference type="ARBA" id="ARBA00023125"/>
    </source>
</evidence>
<dbReference type="EMBL" id="JBHVZQ010000031">
    <property type="protein sequence ID" value="MFF1277099.1"/>
    <property type="molecule type" value="Genomic_DNA"/>
</dbReference>
<protein>
    <submittedName>
        <fullName evidence="6">TetR/AcrR family transcriptional regulator</fullName>
    </submittedName>
</protein>